<evidence type="ECO:0000256" key="2">
    <source>
        <dbReference type="ARBA" id="ARBA00006469"/>
    </source>
</evidence>
<dbReference type="Pfam" id="PF08688">
    <property type="entry name" value="ASD1"/>
    <property type="match status" value="1"/>
</dbReference>
<evidence type="ECO:0000256" key="7">
    <source>
        <dbReference type="PROSITE-ProRule" id="PRU00637"/>
    </source>
</evidence>
<evidence type="ECO:0000256" key="6">
    <source>
        <dbReference type="ARBA" id="ARBA00023212"/>
    </source>
</evidence>
<evidence type="ECO:0000259" key="10">
    <source>
        <dbReference type="PROSITE" id="PS51306"/>
    </source>
</evidence>
<dbReference type="InterPro" id="IPR014799">
    <property type="entry name" value="ASD2_dom"/>
</dbReference>
<dbReference type="GO" id="GO:0016324">
    <property type="term" value="C:apical plasma membrane"/>
    <property type="evidence" value="ECO:0007669"/>
    <property type="project" value="TreeGrafter"/>
</dbReference>
<evidence type="ECO:0000256" key="3">
    <source>
        <dbReference type="ARBA" id="ARBA00022490"/>
    </source>
</evidence>
<evidence type="ECO:0000256" key="4">
    <source>
        <dbReference type="ARBA" id="ARBA00022701"/>
    </source>
</evidence>
<feature type="compositionally biased region" description="Low complexity" evidence="9">
    <location>
        <begin position="739"/>
        <end position="750"/>
    </location>
</feature>
<feature type="compositionally biased region" description="Basic and acidic residues" evidence="9">
    <location>
        <begin position="261"/>
        <end position="277"/>
    </location>
</feature>
<accession>A0A8C0X5V5</accession>
<feature type="coiled-coil region" evidence="8">
    <location>
        <begin position="709"/>
        <end position="736"/>
    </location>
</feature>
<evidence type="ECO:0000256" key="5">
    <source>
        <dbReference type="ARBA" id="ARBA00023203"/>
    </source>
</evidence>
<feature type="domain" description="ASD2" evidence="11">
    <location>
        <begin position="456"/>
        <end position="738"/>
    </location>
</feature>
<keyword evidence="6" id="KW-0206">Cytoskeleton</keyword>
<dbReference type="PANTHER" id="PTHR15012:SF37">
    <property type="entry name" value="PROTEIN SHROOM1"/>
    <property type="match status" value="1"/>
</dbReference>
<feature type="region of interest" description="Disordered" evidence="9">
    <location>
        <begin position="261"/>
        <end position="295"/>
    </location>
</feature>
<dbReference type="PROSITE" id="PS51307">
    <property type="entry name" value="ASD2"/>
    <property type="match status" value="1"/>
</dbReference>
<feature type="region of interest" description="Disordered" evidence="9">
    <location>
        <begin position="1"/>
        <end position="54"/>
    </location>
</feature>
<feature type="compositionally biased region" description="Low complexity" evidence="9">
    <location>
        <begin position="29"/>
        <end position="40"/>
    </location>
</feature>
<feature type="region of interest" description="Disordered" evidence="9">
    <location>
        <begin position="171"/>
        <end position="216"/>
    </location>
</feature>
<name>A0A8C0X5V5_CASCN</name>
<dbReference type="InterPro" id="IPR027685">
    <property type="entry name" value="Shroom_fam"/>
</dbReference>
<dbReference type="GO" id="GO:0005912">
    <property type="term" value="C:adherens junction"/>
    <property type="evidence" value="ECO:0007669"/>
    <property type="project" value="TreeGrafter"/>
</dbReference>
<organism evidence="12">
    <name type="scientific">Castor canadensis</name>
    <name type="common">American beaver</name>
    <dbReference type="NCBI Taxonomy" id="51338"/>
    <lineage>
        <taxon>Eukaryota</taxon>
        <taxon>Metazoa</taxon>
        <taxon>Chordata</taxon>
        <taxon>Craniata</taxon>
        <taxon>Vertebrata</taxon>
        <taxon>Euteleostomi</taxon>
        <taxon>Mammalia</taxon>
        <taxon>Eutheria</taxon>
        <taxon>Euarchontoglires</taxon>
        <taxon>Glires</taxon>
        <taxon>Rodentia</taxon>
        <taxon>Castorimorpha</taxon>
        <taxon>Castoridae</taxon>
        <taxon>Castor</taxon>
    </lineage>
</organism>
<feature type="domain" description="ASD1" evidence="10">
    <location>
        <begin position="144"/>
        <end position="232"/>
    </location>
</feature>
<dbReference type="PANTHER" id="PTHR15012">
    <property type="entry name" value="APICAL PROTEIN/SHROOM-RELATED"/>
    <property type="match status" value="1"/>
</dbReference>
<evidence type="ECO:0000256" key="9">
    <source>
        <dbReference type="SAM" id="MobiDB-lite"/>
    </source>
</evidence>
<feature type="coiled-coil region" evidence="8">
    <location>
        <begin position="655"/>
        <end position="685"/>
    </location>
</feature>
<proteinExistence type="inferred from homology"/>
<keyword evidence="3" id="KW-0963">Cytoplasm</keyword>
<evidence type="ECO:0008006" key="13">
    <source>
        <dbReference type="Google" id="ProtNLM"/>
    </source>
</evidence>
<gene>
    <name evidence="12" type="primary">Shroom1</name>
</gene>
<dbReference type="Pfam" id="PF08687">
    <property type="entry name" value="ASD2"/>
    <property type="match status" value="1"/>
</dbReference>
<dbReference type="PROSITE" id="PS51306">
    <property type="entry name" value="ASD1"/>
    <property type="match status" value="1"/>
</dbReference>
<dbReference type="Gene3D" id="6.10.250.3120">
    <property type="match status" value="1"/>
</dbReference>
<reference evidence="12" key="1">
    <citation type="submission" date="2023-09" db="UniProtKB">
        <authorList>
            <consortium name="Ensembl"/>
        </authorList>
    </citation>
    <scope>IDENTIFICATION</scope>
</reference>
<feature type="region of interest" description="Disordered" evidence="9">
    <location>
        <begin position="536"/>
        <end position="556"/>
    </location>
</feature>
<dbReference type="InterPro" id="IPR014800">
    <property type="entry name" value="ASD1_dom"/>
</dbReference>
<comment type="subcellular location">
    <subcellularLocation>
        <location evidence="1">Cytoplasm</location>
        <location evidence="1">Cytoskeleton</location>
    </subcellularLocation>
</comment>
<keyword evidence="8" id="KW-0175">Coiled coil</keyword>
<evidence type="ECO:0000259" key="11">
    <source>
        <dbReference type="PROSITE" id="PS51307"/>
    </source>
</evidence>
<dbReference type="GO" id="GO:0030864">
    <property type="term" value="C:cortical actin cytoskeleton"/>
    <property type="evidence" value="ECO:0007669"/>
    <property type="project" value="TreeGrafter"/>
</dbReference>
<keyword evidence="5 7" id="KW-0009">Actin-binding</keyword>
<dbReference type="AlphaFoldDB" id="A0A8C0X5V5"/>
<comment type="similarity">
    <text evidence="2">Belongs to the shroom family.</text>
</comment>
<dbReference type="GO" id="GO:0051017">
    <property type="term" value="P:actin filament bundle assembly"/>
    <property type="evidence" value="ECO:0007669"/>
    <property type="project" value="TreeGrafter"/>
</dbReference>
<feature type="region of interest" description="Disordered" evidence="9">
    <location>
        <begin position="85"/>
        <end position="105"/>
    </location>
</feature>
<evidence type="ECO:0000256" key="8">
    <source>
        <dbReference type="SAM" id="Coils"/>
    </source>
</evidence>
<evidence type="ECO:0000313" key="12">
    <source>
        <dbReference type="Ensembl" id="ENSCCNP00000018397.1"/>
    </source>
</evidence>
<dbReference type="Ensembl" id="ENSCCNT00000023916.1">
    <property type="protein sequence ID" value="ENSCCNP00000018397.1"/>
    <property type="gene ID" value="ENSCCNG00000018636.1"/>
</dbReference>
<dbReference type="GO" id="GO:0005874">
    <property type="term" value="C:microtubule"/>
    <property type="evidence" value="ECO:0007669"/>
    <property type="project" value="UniProtKB-KW"/>
</dbReference>
<dbReference type="GO" id="GO:0000902">
    <property type="term" value="P:cell morphogenesis"/>
    <property type="evidence" value="ECO:0007669"/>
    <property type="project" value="TreeGrafter"/>
</dbReference>
<keyword evidence="4" id="KW-0493">Microtubule</keyword>
<dbReference type="GO" id="GO:0043296">
    <property type="term" value="C:apical junction complex"/>
    <property type="evidence" value="ECO:0007669"/>
    <property type="project" value="TreeGrafter"/>
</dbReference>
<evidence type="ECO:0000256" key="1">
    <source>
        <dbReference type="ARBA" id="ARBA00004245"/>
    </source>
</evidence>
<protein>
    <recommendedName>
        <fullName evidence="13">Protein Shroom1</fullName>
    </recommendedName>
</protein>
<feature type="region of interest" description="Disordered" evidence="9">
    <location>
        <begin position="739"/>
        <end position="765"/>
    </location>
</feature>
<dbReference type="GO" id="GO:0051015">
    <property type="term" value="F:actin filament binding"/>
    <property type="evidence" value="ECO:0007669"/>
    <property type="project" value="InterPro"/>
</dbReference>
<sequence>MEALGPGGDRASPAPSTRSLDVRRLSTHADSAYSSFSAASGGPEPRTPSPGHDLVPYLDWDYVRVVWGGPTPAPSEAVPRATRPLPAVAAHSGPRPREVQGTPGRLSRQATPLLYALAAEAEAGVRTAEPPSPPASRAAYRQRVQGAQRRVLRETSFQRKELRMSLPARLRPAVPARPPTAHPRSASLSHPGGDVGPARSPAPAPGTAGRGHLANQQRKWCFSEPGKLDRVGWGGGSVGEGLSGVCATELLHGGVRTEFRGLQEAQPRRSAELDPRSVKPGSAYRPASQSSSGEVVGPWRGPGGTMAIVQACPQGAETPRPLFQTKLSSVRASDHQYENGLTQRAGQATVQEECPLHDSTGTNDCWQGVNSSLGVSRPTSCSPSGTANGDISTIDPTELLTTDLSVAAEKDPFKPPRVDAPGPLGNDTPGPPYQTSVTWGTGQPGSKPTWPTQRLEQLVQELARLDPSLRDTLASQPSPEPPLGLLDGLIPLTEIRAAMRPACREAEEETVGTSEPGSYQFSFIQHLPTSQEEIRPENSTPHAVLDQPCGQGLPAPKNSIQAKKVELAGLLQKILQDLHREQEQLQGADGAWVRRRAALEAAVGQACAPRELERFSRFMADLERVLGLLLLLGNRLARVHRALATVGSDGDPEERASLLQRLRLLQRQQEDAKELKEHVARRERALREVLGRALPAEELRAYCALLAGKAAVLAQQRSLEERVRLLQDQLDAISSDLSHRPLSSSLSWPPETCFPDKPSFPASPV</sequence>